<dbReference type="Proteomes" id="UP000192333">
    <property type="component" value="Chromosome I"/>
</dbReference>
<feature type="signal peptide" evidence="2">
    <location>
        <begin position="1"/>
        <end position="20"/>
    </location>
</feature>
<dbReference type="AlphaFoldDB" id="A0A1W2H285"/>
<evidence type="ECO:0008006" key="5">
    <source>
        <dbReference type="Google" id="ProtNLM"/>
    </source>
</evidence>
<feature type="chain" id="PRO_5013343308" description="DUF4890 domain-containing protein" evidence="2">
    <location>
        <begin position="21"/>
        <end position="146"/>
    </location>
</feature>
<protein>
    <recommendedName>
        <fullName evidence="5">DUF4890 domain-containing protein</fullName>
    </recommendedName>
</protein>
<feature type="compositionally biased region" description="Basic and acidic residues" evidence="1">
    <location>
        <begin position="104"/>
        <end position="124"/>
    </location>
</feature>
<dbReference type="STRING" id="758820.SAMN00777080_1157"/>
<keyword evidence="2" id="KW-0732">Signal</keyword>
<sequence length="146" mass="16522">MKKLIMIAAIFMMTYAGAFAQRGQQKEMQSPEQRAEKMTAKMTEELGLSEDQKQKIYQINLENAKKRQEQRESMQAEREAKRAEMQAQAKAQNDQIEAILTPEQKTKWEEVKKENRKEIREGSRGGKGHRGGKGSSGGRGNSSTSS</sequence>
<evidence type="ECO:0000313" key="4">
    <source>
        <dbReference type="Proteomes" id="UP000192333"/>
    </source>
</evidence>
<gene>
    <name evidence="3" type="ORF">SAMN00777080_1157</name>
</gene>
<evidence type="ECO:0000256" key="1">
    <source>
        <dbReference type="SAM" id="MobiDB-lite"/>
    </source>
</evidence>
<feature type="region of interest" description="Disordered" evidence="1">
    <location>
        <begin position="62"/>
        <end position="146"/>
    </location>
</feature>
<name>A0A1W2H285_9BACT</name>
<accession>A0A1W2H285</accession>
<dbReference type="Gene3D" id="1.20.120.1490">
    <property type="match status" value="1"/>
</dbReference>
<evidence type="ECO:0000256" key="2">
    <source>
        <dbReference type="SAM" id="SignalP"/>
    </source>
</evidence>
<feature type="compositionally biased region" description="Basic and acidic residues" evidence="1">
    <location>
        <begin position="63"/>
        <end position="84"/>
    </location>
</feature>
<dbReference type="OrthoDB" id="978077at2"/>
<organism evidence="3 4">
    <name type="scientific">Aquiflexum balticum DSM 16537</name>
    <dbReference type="NCBI Taxonomy" id="758820"/>
    <lineage>
        <taxon>Bacteria</taxon>
        <taxon>Pseudomonadati</taxon>
        <taxon>Bacteroidota</taxon>
        <taxon>Cytophagia</taxon>
        <taxon>Cytophagales</taxon>
        <taxon>Cyclobacteriaceae</taxon>
        <taxon>Aquiflexum</taxon>
    </lineage>
</organism>
<reference evidence="4" key="1">
    <citation type="submission" date="2017-04" db="EMBL/GenBank/DDBJ databases">
        <authorList>
            <person name="Varghese N."/>
            <person name="Submissions S."/>
        </authorList>
    </citation>
    <scope>NUCLEOTIDE SEQUENCE [LARGE SCALE GENOMIC DNA]</scope>
    <source>
        <strain evidence="4">DSM 16537</strain>
    </source>
</reference>
<proteinExistence type="predicted"/>
<dbReference type="EMBL" id="LT838813">
    <property type="protein sequence ID" value="SMD42596.1"/>
    <property type="molecule type" value="Genomic_DNA"/>
</dbReference>
<evidence type="ECO:0000313" key="3">
    <source>
        <dbReference type="EMBL" id="SMD42596.1"/>
    </source>
</evidence>
<dbReference type="RefSeq" id="WP_084119378.1">
    <property type="nucleotide sequence ID" value="NZ_LT838813.1"/>
</dbReference>
<keyword evidence="4" id="KW-1185">Reference proteome</keyword>